<evidence type="ECO:0000256" key="4">
    <source>
        <dbReference type="ARBA" id="ARBA00022692"/>
    </source>
</evidence>
<evidence type="ECO:0000256" key="6">
    <source>
        <dbReference type="ARBA" id="ARBA00023136"/>
    </source>
</evidence>
<reference evidence="9" key="1">
    <citation type="journal article" date="2021" name="Nat. Commun.">
        <title>Genetic determinants of endophytism in the Arabidopsis root mycobiome.</title>
        <authorList>
            <person name="Mesny F."/>
            <person name="Miyauchi S."/>
            <person name="Thiergart T."/>
            <person name="Pickel B."/>
            <person name="Atanasova L."/>
            <person name="Karlsson M."/>
            <person name="Huettel B."/>
            <person name="Barry K.W."/>
            <person name="Haridas S."/>
            <person name="Chen C."/>
            <person name="Bauer D."/>
            <person name="Andreopoulos W."/>
            <person name="Pangilinan J."/>
            <person name="LaButti K."/>
            <person name="Riley R."/>
            <person name="Lipzen A."/>
            <person name="Clum A."/>
            <person name="Drula E."/>
            <person name="Henrissat B."/>
            <person name="Kohler A."/>
            <person name="Grigoriev I.V."/>
            <person name="Martin F.M."/>
            <person name="Hacquard S."/>
        </authorList>
    </citation>
    <scope>NUCLEOTIDE SEQUENCE</scope>
    <source>
        <strain evidence="9">MPI-CAGE-AT-0016</strain>
    </source>
</reference>
<dbReference type="GO" id="GO:0016757">
    <property type="term" value="F:glycosyltransferase activity"/>
    <property type="evidence" value="ECO:0007669"/>
    <property type="project" value="UniProtKB-KW"/>
</dbReference>
<name>A0A8K0WY90_9PEZI</name>
<keyword evidence="10" id="KW-1185">Reference proteome</keyword>
<dbReference type="CDD" id="cd06434">
    <property type="entry name" value="GT2_HAS"/>
    <property type="match status" value="1"/>
</dbReference>
<organism evidence="9 10">
    <name type="scientific">Plectosphaerella cucumerina</name>
    <dbReference type="NCBI Taxonomy" id="40658"/>
    <lineage>
        <taxon>Eukaryota</taxon>
        <taxon>Fungi</taxon>
        <taxon>Dikarya</taxon>
        <taxon>Ascomycota</taxon>
        <taxon>Pezizomycotina</taxon>
        <taxon>Sordariomycetes</taxon>
        <taxon>Hypocreomycetidae</taxon>
        <taxon>Glomerellales</taxon>
        <taxon>Plectosphaerellaceae</taxon>
        <taxon>Plectosphaerella</taxon>
    </lineage>
</organism>
<keyword evidence="4 8" id="KW-0812">Transmembrane</keyword>
<feature type="transmembrane region" description="Helical" evidence="8">
    <location>
        <begin position="408"/>
        <end position="431"/>
    </location>
</feature>
<feature type="transmembrane region" description="Helical" evidence="8">
    <location>
        <begin position="349"/>
        <end position="372"/>
    </location>
</feature>
<feature type="transmembrane region" description="Helical" evidence="8">
    <location>
        <begin position="378"/>
        <end position="396"/>
    </location>
</feature>
<dbReference type="PANTHER" id="PTHR47844">
    <property type="entry name" value="SYNTHASE CPS1, PUTATIVE (AFU_ORTHOLOGUE AFUA_7G02500)-RELATED"/>
    <property type="match status" value="1"/>
</dbReference>
<gene>
    <name evidence="9" type="ORF">B0T11DRAFT_333516</name>
</gene>
<evidence type="ECO:0000313" key="9">
    <source>
        <dbReference type="EMBL" id="KAH7347403.1"/>
    </source>
</evidence>
<dbReference type="AlphaFoldDB" id="A0A8K0WY90"/>
<accession>A0A8K0WY90</accession>
<evidence type="ECO:0000256" key="8">
    <source>
        <dbReference type="SAM" id="Phobius"/>
    </source>
</evidence>
<evidence type="ECO:0000313" key="10">
    <source>
        <dbReference type="Proteomes" id="UP000813385"/>
    </source>
</evidence>
<protein>
    <submittedName>
        <fullName evidence="9">Nucleotide-diphospho-sugar transferase</fullName>
    </submittedName>
</protein>
<dbReference type="InterPro" id="IPR029044">
    <property type="entry name" value="Nucleotide-diphossugar_trans"/>
</dbReference>
<keyword evidence="2" id="KW-0328">Glycosyltransferase</keyword>
<feature type="transmembrane region" description="Helical" evidence="8">
    <location>
        <begin position="12"/>
        <end position="31"/>
    </location>
</feature>
<dbReference type="SUPFAM" id="SSF53448">
    <property type="entry name" value="Nucleotide-diphospho-sugar transferases"/>
    <property type="match status" value="1"/>
</dbReference>
<dbReference type="PANTHER" id="PTHR47844:SF1">
    <property type="entry name" value="EXOSTOSIN-LIKE 2"/>
    <property type="match status" value="1"/>
</dbReference>
<keyword evidence="5 8" id="KW-1133">Transmembrane helix</keyword>
<sequence length="467" mass="52988">MFNFLNRYNAVLWLTWFIVLGVSIPAVTLVWISDANIWLSLLVTVFALRYARLIGHAIGHLAYTPSPLVDNPSVTRHDVTVILPTIDPTGPDFLPCVESILKNKPHSLLVVTVGLQLLADCDRVLSQVSGRYTDTGIFASSFSQPSKRRQTAHAMPFVKTDITICADDHVFWPDNFLPAALAPFENPKVGIVGTRKRVQRTTPGVWTWNSLVNFIACNYLERHNWELRASNALDGGVFVVSGRTAAYRTSFLGDTEMLHRFCNESFFCGLFGKEGLGPDDDNFLTREAVKKGYLIRFQDTPDATIETTLGEWPKFRDQLLRWARTTFRSNLVMLRDPNFLARYSWSYFMVYWAGILNFAIIWDAALLFTLAMSRIHPVGLWAFGMWLVVTKVVKIMPHLIRHPADFPLVIAQIAFAYVHSFIKLWALVTFWDCDWSGRNLEDLSKEDKIATGTPFNRVVAATEENSE</sequence>
<evidence type="ECO:0000256" key="1">
    <source>
        <dbReference type="ARBA" id="ARBA00004370"/>
    </source>
</evidence>
<feature type="transmembrane region" description="Helical" evidence="8">
    <location>
        <begin position="37"/>
        <end position="55"/>
    </location>
</feature>
<dbReference type="EMBL" id="JAGPXD010000007">
    <property type="protein sequence ID" value="KAH7347403.1"/>
    <property type="molecule type" value="Genomic_DNA"/>
</dbReference>
<keyword evidence="6 8" id="KW-0472">Membrane</keyword>
<dbReference type="GO" id="GO:0016020">
    <property type="term" value="C:membrane"/>
    <property type="evidence" value="ECO:0007669"/>
    <property type="project" value="UniProtKB-SubCell"/>
</dbReference>
<evidence type="ECO:0000256" key="3">
    <source>
        <dbReference type="ARBA" id="ARBA00022679"/>
    </source>
</evidence>
<dbReference type="Proteomes" id="UP000813385">
    <property type="component" value="Unassembled WGS sequence"/>
</dbReference>
<keyword evidence="3 9" id="KW-0808">Transferase</keyword>
<proteinExistence type="predicted"/>
<dbReference type="InterPro" id="IPR052427">
    <property type="entry name" value="Glycosyltrans_GT2/GT47"/>
</dbReference>
<evidence type="ECO:0000256" key="7">
    <source>
        <dbReference type="ARBA" id="ARBA00023180"/>
    </source>
</evidence>
<dbReference type="Pfam" id="PF13641">
    <property type="entry name" value="Glyco_tranf_2_3"/>
    <property type="match status" value="1"/>
</dbReference>
<dbReference type="OrthoDB" id="2849215at2759"/>
<keyword evidence="7" id="KW-0325">Glycoprotein</keyword>
<dbReference type="Gene3D" id="3.90.550.10">
    <property type="entry name" value="Spore Coat Polysaccharide Biosynthesis Protein SpsA, Chain A"/>
    <property type="match status" value="1"/>
</dbReference>
<comment type="subcellular location">
    <subcellularLocation>
        <location evidence="1">Membrane</location>
    </subcellularLocation>
</comment>
<evidence type="ECO:0000256" key="2">
    <source>
        <dbReference type="ARBA" id="ARBA00022676"/>
    </source>
</evidence>
<comment type="caution">
    <text evidence="9">The sequence shown here is derived from an EMBL/GenBank/DDBJ whole genome shotgun (WGS) entry which is preliminary data.</text>
</comment>
<evidence type="ECO:0000256" key="5">
    <source>
        <dbReference type="ARBA" id="ARBA00022989"/>
    </source>
</evidence>